<dbReference type="CDD" id="cd00156">
    <property type="entry name" value="REC"/>
    <property type="match status" value="1"/>
</dbReference>
<dbReference type="SMART" id="SM00448">
    <property type="entry name" value="REC"/>
    <property type="match status" value="1"/>
</dbReference>
<dbReference type="RefSeq" id="WP_106006293.1">
    <property type="nucleotide sequence ID" value="NZ_CP136419.1"/>
</dbReference>
<keyword evidence="2 4" id="KW-0597">Phosphoprotein</keyword>
<evidence type="ECO:0000313" key="6">
    <source>
        <dbReference type="EMBL" id="PRR69279.1"/>
    </source>
</evidence>
<keyword evidence="7" id="KW-1185">Reference proteome</keyword>
<evidence type="ECO:0000313" key="7">
    <source>
        <dbReference type="Proteomes" id="UP000238415"/>
    </source>
</evidence>
<evidence type="ECO:0000256" key="4">
    <source>
        <dbReference type="PROSITE-ProRule" id="PRU00169"/>
    </source>
</evidence>
<dbReference type="Gene3D" id="3.40.50.2300">
    <property type="match status" value="1"/>
</dbReference>
<gene>
    <name evidence="6" type="primary">spo0F_1</name>
    <name evidence="6" type="ORF">MOHU_23760</name>
</gene>
<dbReference type="InterPro" id="IPR050595">
    <property type="entry name" value="Bact_response_regulator"/>
</dbReference>
<dbReference type="PANTHER" id="PTHR44591:SF3">
    <property type="entry name" value="RESPONSE REGULATORY DOMAIN-CONTAINING PROTEIN"/>
    <property type="match status" value="1"/>
</dbReference>
<dbReference type="Proteomes" id="UP000238415">
    <property type="component" value="Unassembled WGS sequence"/>
</dbReference>
<name>A0A2T0AL11_9FIRM</name>
<dbReference type="InterPro" id="IPR001789">
    <property type="entry name" value="Sig_transdc_resp-reg_receiver"/>
</dbReference>
<sequence>MIIDDQPGVRRLLCEALKQLGYIPCEAKDGAEALEKIKNETPVLVILDLKMPGMSGVEFLKNVRRLAVHLPAIVITAYNELDFRCQLEGLGVRYILQKPFDIRQLYRAVEEALQTGKYNLQGAGPI</sequence>
<dbReference type="GO" id="GO:0016740">
    <property type="term" value="F:transferase activity"/>
    <property type="evidence" value="ECO:0007669"/>
    <property type="project" value="UniProtKB-KW"/>
</dbReference>
<evidence type="ECO:0000256" key="3">
    <source>
        <dbReference type="ARBA" id="ARBA00024867"/>
    </source>
</evidence>
<protein>
    <recommendedName>
        <fullName evidence="1">Stage 0 sporulation protein A homolog</fullName>
    </recommendedName>
</protein>
<evidence type="ECO:0000256" key="2">
    <source>
        <dbReference type="ARBA" id="ARBA00022553"/>
    </source>
</evidence>
<organism evidence="6 7">
    <name type="scientific">Neomoorella humiferrea</name>
    <dbReference type="NCBI Taxonomy" id="676965"/>
    <lineage>
        <taxon>Bacteria</taxon>
        <taxon>Bacillati</taxon>
        <taxon>Bacillota</taxon>
        <taxon>Clostridia</taxon>
        <taxon>Neomoorellales</taxon>
        <taxon>Neomoorellaceae</taxon>
        <taxon>Neomoorella</taxon>
    </lineage>
</organism>
<accession>A0A2T0AL11</accession>
<dbReference type="Pfam" id="PF00072">
    <property type="entry name" value="Response_reg"/>
    <property type="match status" value="1"/>
</dbReference>
<proteinExistence type="predicted"/>
<dbReference type="PANTHER" id="PTHR44591">
    <property type="entry name" value="STRESS RESPONSE REGULATOR PROTEIN 1"/>
    <property type="match status" value="1"/>
</dbReference>
<reference evidence="6 7" key="1">
    <citation type="submission" date="2018-03" db="EMBL/GenBank/DDBJ databases">
        <title>Genome sequence of Moorella humiferrea DSM 23265.</title>
        <authorList>
            <person name="Poehlein A."/>
            <person name="Daniel R."/>
        </authorList>
    </citation>
    <scope>NUCLEOTIDE SEQUENCE [LARGE SCALE GENOMIC DNA]</scope>
    <source>
        <strain evidence="6 7">DSM 23265</strain>
    </source>
</reference>
<dbReference type="OrthoDB" id="9790669at2"/>
<comment type="caution">
    <text evidence="6">The sequence shown here is derived from an EMBL/GenBank/DDBJ whole genome shotgun (WGS) entry which is preliminary data.</text>
</comment>
<dbReference type="PROSITE" id="PS50110">
    <property type="entry name" value="RESPONSE_REGULATORY"/>
    <property type="match status" value="1"/>
</dbReference>
<evidence type="ECO:0000256" key="1">
    <source>
        <dbReference type="ARBA" id="ARBA00018672"/>
    </source>
</evidence>
<comment type="function">
    <text evidence="3">May play the central regulatory role in sporulation. It may be an element of the effector pathway responsible for the activation of sporulation genes in response to nutritional stress. Spo0A may act in concert with spo0H (a sigma factor) to control the expression of some genes that are critical to the sporulation process.</text>
</comment>
<dbReference type="InterPro" id="IPR011006">
    <property type="entry name" value="CheY-like_superfamily"/>
</dbReference>
<dbReference type="SUPFAM" id="SSF52172">
    <property type="entry name" value="CheY-like"/>
    <property type="match status" value="1"/>
</dbReference>
<keyword evidence="6" id="KW-0808">Transferase</keyword>
<feature type="domain" description="Response regulatory" evidence="5">
    <location>
        <begin position="1"/>
        <end position="113"/>
    </location>
</feature>
<evidence type="ECO:0000259" key="5">
    <source>
        <dbReference type="PROSITE" id="PS50110"/>
    </source>
</evidence>
<dbReference type="EMBL" id="PVXM01000056">
    <property type="protein sequence ID" value="PRR69279.1"/>
    <property type="molecule type" value="Genomic_DNA"/>
</dbReference>
<dbReference type="GO" id="GO:0000160">
    <property type="term" value="P:phosphorelay signal transduction system"/>
    <property type="evidence" value="ECO:0007669"/>
    <property type="project" value="InterPro"/>
</dbReference>
<dbReference type="AlphaFoldDB" id="A0A2T0AL11"/>
<feature type="modified residue" description="4-aspartylphosphate" evidence="4">
    <location>
        <position position="48"/>
    </location>
</feature>